<protein>
    <submittedName>
        <fullName evidence="1">Uncharacterized protein</fullName>
    </submittedName>
</protein>
<evidence type="ECO:0000313" key="1">
    <source>
        <dbReference type="EMBL" id="GGF61488.1"/>
    </source>
</evidence>
<accession>A0ACB5PQ81</accession>
<keyword evidence="2" id="KW-1185">Reference proteome</keyword>
<comment type="caution">
    <text evidence="1">The sequence shown here is derived from an EMBL/GenBank/DDBJ whole genome shotgun (WGS) entry which is preliminary data.</text>
</comment>
<dbReference type="EMBL" id="BMFN01000002">
    <property type="protein sequence ID" value="GGF61488.1"/>
    <property type="molecule type" value="Genomic_DNA"/>
</dbReference>
<organism evidence="1 2">
    <name type="scientific">Hymenobacter qilianensis</name>
    <dbReference type="NCBI Taxonomy" id="1385715"/>
    <lineage>
        <taxon>Bacteria</taxon>
        <taxon>Pseudomonadati</taxon>
        <taxon>Bacteroidota</taxon>
        <taxon>Cytophagia</taxon>
        <taxon>Cytophagales</taxon>
        <taxon>Hymenobacteraceae</taxon>
        <taxon>Hymenobacter</taxon>
    </lineage>
</organism>
<reference evidence="1 2" key="1">
    <citation type="journal article" date="2019" name="Int. J. Syst. Evol. Microbiol.">
        <title>The Global Catalogue of Microorganisms (GCM) 10K type strain sequencing project: providing services to taxonomists for standard genome sequencing and annotation.</title>
        <authorList>
            <consortium name="The Broad Institute Genomics Platform"/>
            <consortium name="The Broad Institute Genome Sequencing Center for Infectious Disease"/>
            <person name="Wu L."/>
            <person name="Ma J."/>
        </authorList>
    </citation>
    <scope>NUCLEOTIDE SEQUENCE [LARGE SCALE GENOMIC DNA]</scope>
    <source>
        <strain evidence="1 2">CGMCC 1.12720</strain>
    </source>
</reference>
<gene>
    <name evidence="1" type="ORF">GCM10011375_15720</name>
</gene>
<sequence length="513" mass="58135">MGCVRENFFQPDARLVTTSSPAATDSVLVTAGRHYQRGPVHNLLLGKHYRPVWATPVWVPVFDPATAVPGGLKPGKLGGGFQSTSMTVLGSDGREYALRSIDKDPYKTLPKIFRKTFALNLVRDATSAANPYGSFVVAPLAEAAGLLHTTPRPFYVRSDENGLGEESELFRGKLVLLEEKFEDRASLTPAFGKATDLLESDDVLRDRFADPSHRVDQIAFARARLFDLWIGDWDRHEGQWSWAVYPDANGPTIYRPVPQDRDQAFFRFKDGIIPWIVSRPFFVGKFRTFRPEYESIEGMTQNSRFVDERFLNKVTSADFQRLATELQTRLDDDAIANALKRFPEPVFAQEGEYIGQALEARRAKLPWAANEFYRILARHVTVVGTDQDERFVVRRLTDSTTAVTVYTLGGKSDRDSVFYQRVFRTNETKEITLHGLEGKDIFELSGEVRRGPRINIYGGPNSDKVTDSTRVQGLSKKTRYYDTHSDNELTKSKETWDRTDHGVKMHAYDREGT</sequence>
<name>A0ACB5PQ81_9BACT</name>
<dbReference type="Proteomes" id="UP000605392">
    <property type="component" value="Unassembled WGS sequence"/>
</dbReference>
<proteinExistence type="predicted"/>
<evidence type="ECO:0000313" key="2">
    <source>
        <dbReference type="Proteomes" id="UP000605392"/>
    </source>
</evidence>